<sequence>MTALSQTMTRLLEKAGPTASITAADLVALTDTIMAPAHLKGLFFLLPRLLPVLKTAKAICQLAGNDQFMEKTIEPAITVSEILLSISEEIATDFLLDDLFTKGNSAEETFKGILEEYPLYCSLGHAVANPQYHPSYTNLLAQIFLASHVLAINETHNSEQILKVYRGVRMLSLPKYTEQLSKVPAQPLTPQAFFEAIHRGKPGQRLKDAIVLIEKALVQHAPRHPVRPAVTKKASPRRSGGLSKAFDDEVVSQAVSWTGTEVIESKGLNPEEEKVYLQHGGHPGEFTAARDAIAVVAIEERQYDRTSLNELAIQARQASSQIAMRNQMFPLAWQDLNQYDVATLLAYLSGTSAPEKPLPCEAAVKKLLLIMFWSASPLDRALKMTFYYQGGARLESGDALHWDEGKVPFFRLLSPGPELCDESTAHNYPQARPTVQYSQIPLPNMVRHILTSLLPDSDRSRKIEGCSVFDRQEDAQSELRQSLTQCLTKLNRQHGTRLTPTRISQHLVRRLARQPGQDLPSAALYFGYSQRLAVTRIHYTHAPLLRLEQSYRQMCQALLTPLGHSSAFPAQHVNSERAAVGTPWCPKPESVQELVQALIDCVDVNRPDPGDSHRVATFHNYYAVYTACFIAFATGYRAVRDPSFNEGLIDEQSGLALICDKSDDLGYSNRLVWIPDECRRQIRYYREHLVALYDRTGAASPALFNMIKNHCGKGRPAQLFHIDIELSEVELLGPGLLQQILSRLFNYHLPANANRHYLKSHLLQDGCPPEIIETYLGHWELGQESWHGLSGLRPGVFHEFLKRHVPRCLEQDGWRALHGFLP</sequence>
<keyword evidence="2" id="KW-1185">Reference proteome</keyword>
<dbReference type="Proteomes" id="UP000243205">
    <property type="component" value="Unassembled WGS sequence"/>
</dbReference>
<name>A0A1G7DX37_9BACT</name>
<dbReference type="OrthoDB" id="5404753at2"/>
<reference evidence="2" key="1">
    <citation type="submission" date="2016-10" db="EMBL/GenBank/DDBJ databases">
        <authorList>
            <person name="Varghese N."/>
            <person name="Submissions S."/>
        </authorList>
    </citation>
    <scope>NUCLEOTIDE SEQUENCE [LARGE SCALE GENOMIC DNA]</scope>
    <source>
        <strain evidence="2">DSM 8987</strain>
    </source>
</reference>
<accession>A0A1G7DX37</accession>
<dbReference type="InterPro" id="IPR011010">
    <property type="entry name" value="DNA_brk_join_enz"/>
</dbReference>
<dbReference type="RefSeq" id="WP_143012142.1">
    <property type="nucleotide sequence ID" value="NZ_FNAQ01000016.1"/>
</dbReference>
<proteinExistence type="predicted"/>
<dbReference type="STRING" id="57664.SAMN05661003_1164"/>
<evidence type="ECO:0000313" key="1">
    <source>
        <dbReference type="EMBL" id="SDE55655.1"/>
    </source>
</evidence>
<dbReference type="GO" id="GO:0003677">
    <property type="term" value="F:DNA binding"/>
    <property type="evidence" value="ECO:0007669"/>
    <property type="project" value="InterPro"/>
</dbReference>
<dbReference type="AlphaFoldDB" id="A0A1G7DX37"/>
<dbReference type="SUPFAM" id="SSF56349">
    <property type="entry name" value="DNA breaking-rejoining enzymes"/>
    <property type="match status" value="1"/>
</dbReference>
<dbReference type="EMBL" id="FNAQ01000016">
    <property type="protein sequence ID" value="SDE55655.1"/>
    <property type="molecule type" value="Genomic_DNA"/>
</dbReference>
<protein>
    <submittedName>
        <fullName evidence="1">Uncharacterized protein</fullName>
    </submittedName>
</protein>
<gene>
    <name evidence="1" type="ORF">SAMN05661003_1164</name>
</gene>
<organism evidence="1 2">
    <name type="scientific">Desulfuromonas thiophila</name>
    <dbReference type="NCBI Taxonomy" id="57664"/>
    <lineage>
        <taxon>Bacteria</taxon>
        <taxon>Pseudomonadati</taxon>
        <taxon>Thermodesulfobacteriota</taxon>
        <taxon>Desulfuromonadia</taxon>
        <taxon>Desulfuromonadales</taxon>
        <taxon>Desulfuromonadaceae</taxon>
        <taxon>Desulfuromonas</taxon>
    </lineage>
</organism>
<evidence type="ECO:0000313" key="2">
    <source>
        <dbReference type="Proteomes" id="UP000243205"/>
    </source>
</evidence>